<feature type="transmembrane region" description="Helical" evidence="1">
    <location>
        <begin position="21"/>
        <end position="41"/>
    </location>
</feature>
<evidence type="ECO:0000256" key="1">
    <source>
        <dbReference type="SAM" id="Phobius"/>
    </source>
</evidence>
<evidence type="ECO:0000313" key="3">
    <source>
        <dbReference type="Proteomes" id="UP001596122"/>
    </source>
</evidence>
<accession>A0ABW0GNB6</accession>
<dbReference type="EMBL" id="JBHSLD010000009">
    <property type="protein sequence ID" value="MFC5381227.1"/>
    <property type="molecule type" value="Genomic_DNA"/>
</dbReference>
<organism evidence="2 3">
    <name type="scientific">Aquipuribacter nitratireducens</name>
    <dbReference type="NCBI Taxonomy" id="650104"/>
    <lineage>
        <taxon>Bacteria</taxon>
        <taxon>Bacillati</taxon>
        <taxon>Actinomycetota</taxon>
        <taxon>Actinomycetes</taxon>
        <taxon>Micrococcales</taxon>
        <taxon>Intrasporangiaceae</taxon>
        <taxon>Aquipuribacter</taxon>
    </lineage>
</organism>
<protein>
    <submittedName>
        <fullName evidence="2">Uncharacterized protein</fullName>
    </submittedName>
</protein>
<gene>
    <name evidence="2" type="ORF">ACFPJ6_10525</name>
</gene>
<keyword evidence="1" id="KW-0472">Membrane</keyword>
<sequence length="59" mass="6573">MMYGALWRALPGPWPVRMLQVLVLALAVVAVCFLWLFPALAPYVPFNEQTVTTSEEPAP</sequence>
<evidence type="ECO:0000313" key="2">
    <source>
        <dbReference type="EMBL" id="MFC5381227.1"/>
    </source>
</evidence>
<proteinExistence type="predicted"/>
<comment type="caution">
    <text evidence="2">The sequence shown here is derived from an EMBL/GenBank/DDBJ whole genome shotgun (WGS) entry which is preliminary data.</text>
</comment>
<keyword evidence="1" id="KW-0812">Transmembrane</keyword>
<keyword evidence="3" id="KW-1185">Reference proteome</keyword>
<keyword evidence="1" id="KW-1133">Transmembrane helix</keyword>
<name>A0ABW0GNB6_9MICO</name>
<reference evidence="3" key="1">
    <citation type="journal article" date="2019" name="Int. J. Syst. Evol. Microbiol.">
        <title>The Global Catalogue of Microorganisms (GCM) 10K type strain sequencing project: providing services to taxonomists for standard genome sequencing and annotation.</title>
        <authorList>
            <consortium name="The Broad Institute Genomics Platform"/>
            <consortium name="The Broad Institute Genome Sequencing Center for Infectious Disease"/>
            <person name="Wu L."/>
            <person name="Ma J."/>
        </authorList>
    </citation>
    <scope>NUCLEOTIDE SEQUENCE [LARGE SCALE GENOMIC DNA]</scope>
    <source>
        <strain evidence="3">CCUG 43114</strain>
    </source>
</reference>
<dbReference type="Proteomes" id="UP001596122">
    <property type="component" value="Unassembled WGS sequence"/>
</dbReference>